<evidence type="ECO:0000313" key="2">
    <source>
        <dbReference type="EMBL" id="TNN27425.1"/>
    </source>
</evidence>
<feature type="region of interest" description="Disordered" evidence="1">
    <location>
        <begin position="52"/>
        <end position="81"/>
    </location>
</feature>
<dbReference type="Proteomes" id="UP000314294">
    <property type="component" value="Unassembled WGS sequence"/>
</dbReference>
<feature type="region of interest" description="Disordered" evidence="1">
    <location>
        <begin position="96"/>
        <end position="209"/>
    </location>
</feature>
<feature type="region of interest" description="Disordered" evidence="1">
    <location>
        <begin position="1"/>
        <end position="20"/>
    </location>
</feature>
<protein>
    <submittedName>
        <fullName evidence="2">Uncharacterized protein</fullName>
    </submittedName>
</protein>
<evidence type="ECO:0000313" key="3">
    <source>
        <dbReference type="Proteomes" id="UP000314294"/>
    </source>
</evidence>
<feature type="compositionally biased region" description="Basic and acidic residues" evidence="1">
    <location>
        <begin position="127"/>
        <end position="209"/>
    </location>
</feature>
<keyword evidence="3" id="KW-1185">Reference proteome</keyword>
<dbReference type="EMBL" id="SRLO01008318">
    <property type="protein sequence ID" value="TNN27425.1"/>
    <property type="molecule type" value="Genomic_DNA"/>
</dbReference>
<sequence length="209" mass="23168">MKTKTTGSSSGFSGSGVTSVDCSSAVEERSFLPRRFAQKRFLGCSRSAILQRSAPLPGDEAPAVGGVRGRLSRRQAGAAETLDVSERHVLRVVLRREDRPDGAVAARHQLVAPAAAERRGGSCRAAAHREEERRGSRAEEERAGSAGPEEERGGERRREQGAPDQRRREEGALDQRRREEERGGESRERRTRGGESRERWTRGGERRRE</sequence>
<comment type="caution">
    <text evidence="2">The sequence shown here is derived from an EMBL/GenBank/DDBJ whole genome shotgun (WGS) entry which is preliminary data.</text>
</comment>
<reference evidence="2 3" key="1">
    <citation type="submission" date="2019-03" db="EMBL/GenBank/DDBJ databases">
        <title>First draft genome of Liparis tanakae, snailfish: a comprehensive survey of snailfish specific genes.</title>
        <authorList>
            <person name="Kim W."/>
            <person name="Song I."/>
            <person name="Jeong J.-H."/>
            <person name="Kim D."/>
            <person name="Kim S."/>
            <person name="Ryu S."/>
            <person name="Song J.Y."/>
            <person name="Lee S.K."/>
        </authorList>
    </citation>
    <scope>NUCLEOTIDE SEQUENCE [LARGE SCALE GENOMIC DNA]</scope>
    <source>
        <tissue evidence="2">Muscle</tissue>
    </source>
</reference>
<proteinExistence type="predicted"/>
<organism evidence="2 3">
    <name type="scientific">Liparis tanakae</name>
    <name type="common">Tanaka's snailfish</name>
    <dbReference type="NCBI Taxonomy" id="230148"/>
    <lineage>
        <taxon>Eukaryota</taxon>
        <taxon>Metazoa</taxon>
        <taxon>Chordata</taxon>
        <taxon>Craniata</taxon>
        <taxon>Vertebrata</taxon>
        <taxon>Euteleostomi</taxon>
        <taxon>Actinopterygii</taxon>
        <taxon>Neopterygii</taxon>
        <taxon>Teleostei</taxon>
        <taxon>Neoteleostei</taxon>
        <taxon>Acanthomorphata</taxon>
        <taxon>Eupercaria</taxon>
        <taxon>Perciformes</taxon>
        <taxon>Cottioidei</taxon>
        <taxon>Cottales</taxon>
        <taxon>Liparidae</taxon>
        <taxon>Liparis</taxon>
    </lineage>
</organism>
<name>A0A4Z2EFE4_9TELE</name>
<evidence type="ECO:0000256" key="1">
    <source>
        <dbReference type="SAM" id="MobiDB-lite"/>
    </source>
</evidence>
<gene>
    <name evidence="2" type="ORF">EYF80_062432</name>
</gene>
<accession>A0A4Z2EFE4</accession>
<dbReference type="AlphaFoldDB" id="A0A4Z2EFE4"/>